<sequence length="169" mass="19702">MEVEIVRSRRRKRTVAARRVGDRLLVYVPAGLSAEEERAWVERLTARLLKAEARSRRETDEDLHQRAEALNRRYFDGKLSWTSISWAGNQRRRYGSCTPLLGTIRLSDRLRRVPGWVLDYVIVHELAHLVEPNHSPAFWRLVNRYRLAERARGYLMALDLEEPEDGPGG</sequence>
<dbReference type="Gene3D" id="3.30.2010.10">
    <property type="entry name" value="Metalloproteases ('zincins'), catalytic domain"/>
    <property type="match status" value="1"/>
</dbReference>
<proteinExistence type="predicted"/>
<reference evidence="2" key="1">
    <citation type="journal article" date="2020" name="mSystems">
        <title>Genome- and Community-Level Interaction Insights into Carbon Utilization and Element Cycling Functions of Hydrothermarchaeota in Hydrothermal Sediment.</title>
        <authorList>
            <person name="Zhou Z."/>
            <person name="Liu Y."/>
            <person name="Xu W."/>
            <person name="Pan J."/>
            <person name="Luo Z.H."/>
            <person name="Li M."/>
        </authorList>
    </citation>
    <scope>NUCLEOTIDE SEQUENCE [LARGE SCALE GENOMIC DNA]</scope>
    <source>
        <strain evidence="2">SpSt-192</strain>
    </source>
</reference>
<dbReference type="PANTHER" id="PTHR30399:SF1">
    <property type="entry name" value="UTP PYROPHOSPHATASE"/>
    <property type="match status" value="1"/>
</dbReference>
<dbReference type="InterPro" id="IPR002725">
    <property type="entry name" value="YgjP-like_metallopeptidase"/>
</dbReference>
<evidence type="ECO:0000259" key="1">
    <source>
        <dbReference type="Pfam" id="PF01863"/>
    </source>
</evidence>
<dbReference type="Pfam" id="PF01863">
    <property type="entry name" value="YgjP-like"/>
    <property type="match status" value="1"/>
</dbReference>
<organism evidence="2">
    <name type="scientific">Thermorudis sp</name>
    <dbReference type="NCBI Taxonomy" id="1969470"/>
    <lineage>
        <taxon>Bacteria</taxon>
        <taxon>Pseudomonadati</taxon>
        <taxon>Thermomicrobiota</taxon>
        <taxon>Thermomicrobia</taxon>
        <taxon>Thermomicrobia incertae sedis</taxon>
        <taxon>Thermorudis</taxon>
    </lineage>
</organism>
<gene>
    <name evidence="2" type="ORF">ENP13_03000</name>
</gene>
<dbReference type="InterPro" id="IPR053136">
    <property type="entry name" value="UTP_pyrophosphatase-like"/>
</dbReference>
<dbReference type="EMBL" id="DSID01000235">
    <property type="protein sequence ID" value="HEX70195.1"/>
    <property type="molecule type" value="Genomic_DNA"/>
</dbReference>
<dbReference type="CDD" id="cd07344">
    <property type="entry name" value="M48_yhfN_like"/>
    <property type="match status" value="1"/>
</dbReference>
<accession>A0A7C3AQ97</accession>
<dbReference type="AlphaFoldDB" id="A0A7C3AQ97"/>
<evidence type="ECO:0000313" key="2">
    <source>
        <dbReference type="EMBL" id="HEX70195.1"/>
    </source>
</evidence>
<protein>
    <submittedName>
        <fullName evidence="2">M48 family peptidase</fullName>
    </submittedName>
</protein>
<name>A0A7C3AQ97_9BACT</name>
<dbReference type="PANTHER" id="PTHR30399">
    <property type="entry name" value="UNCHARACTERIZED PROTEIN YGJP"/>
    <property type="match status" value="1"/>
</dbReference>
<comment type="caution">
    <text evidence="2">The sequence shown here is derived from an EMBL/GenBank/DDBJ whole genome shotgun (WGS) entry which is preliminary data.</text>
</comment>
<feature type="domain" description="YgjP-like metallopeptidase" evidence="1">
    <location>
        <begin position="35"/>
        <end position="145"/>
    </location>
</feature>